<comment type="caution">
    <text evidence="1">The sequence shown here is derived from an EMBL/GenBank/DDBJ whole genome shotgun (WGS) entry which is preliminary data.</text>
</comment>
<sequence>MSFADLANRLDEAVRDHLADDHAAVYHPKTGDPVPDVWVIIDRDVIPVQQGQPTTTVERRTELTGASDVLGDARSGDTVVSNGETWRLQRRDRDDGHMVTWIVVEVL</sequence>
<dbReference type="Pfam" id="PF05354">
    <property type="entry name" value="Phage_attach"/>
    <property type="match status" value="1"/>
</dbReference>
<keyword evidence="2" id="KW-1185">Reference proteome</keyword>
<protein>
    <submittedName>
        <fullName evidence="1">Uncharacterized protein</fullName>
    </submittedName>
</protein>
<dbReference type="EMBL" id="JAAQTO010000017">
    <property type="protein sequence ID" value="NIC05261.1"/>
    <property type="molecule type" value="Genomic_DNA"/>
</dbReference>
<organism evidence="1 2">
    <name type="scientific">Billgrantia bachuensis</name>
    <dbReference type="NCBI Taxonomy" id="2717286"/>
    <lineage>
        <taxon>Bacteria</taxon>
        <taxon>Pseudomonadati</taxon>
        <taxon>Pseudomonadota</taxon>
        <taxon>Gammaproteobacteria</taxon>
        <taxon>Oceanospirillales</taxon>
        <taxon>Halomonadaceae</taxon>
        <taxon>Billgrantia</taxon>
    </lineage>
</organism>
<accession>A0ABX0PQ67</accession>
<dbReference type="RefSeq" id="WP_167112629.1">
    <property type="nucleotide sequence ID" value="NZ_JAAQTO010000017.1"/>
</dbReference>
<evidence type="ECO:0000313" key="2">
    <source>
        <dbReference type="Proteomes" id="UP001318321"/>
    </source>
</evidence>
<reference evidence="1 2" key="1">
    <citation type="submission" date="2020-03" db="EMBL/GenBank/DDBJ databases">
        <title>Identification of Halomonas strains.</title>
        <authorList>
            <person name="Xiao Z."/>
            <person name="Dong F."/>
            <person name="Wang Z."/>
            <person name="Zhao J.-Y."/>
        </authorList>
    </citation>
    <scope>NUCLEOTIDE SEQUENCE [LARGE SCALE GENOMIC DNA]</scope>
    <source>
        <strain evidence="1 2">DX6</strain>
    </source>
</reference>
<gene>
    <name evidence="1" type="ORF">HBJ55_07475</name>
</gene>
<proteinExistence type="predicted"/>
<dbReference type="Proteomes" id="UP001318321">
    <property type="component" value="Unassembled WGS sequence"/>
</dbReference>
<name>A0ABX0PQ67_9GAMM</name>
<evidence type="ECO:0000313" key="1">
    <source>
        <dbReference type="EMBL" id="NIC05261.1"/>
    </source>
</evidence>
<dbReference type="InterPro" id="IPR008018">
    <property type="entry name" value="Phage_tail_attach_FII"/>
</dbReference>